<accession>A0ABN3PFM9</accession>
<evidence type="ECO:0000313" key="1">
    <source>
        <dbReference type="EMBL" id="GAA2582054.1"/>
    </source>
</evidence>
<reference evidence="1 2" key="1">
    <citation type="journal article" date="2019" name="Int. J. Syst. Evol. Microbiol.">
        <title>The Global Catalogue of Microorganisms (GCM) 10K type strain sequencing project: providing services to taxonomists for standard genome sequencing and annotation.</title>
        <authorList>
            <consortium name="The Broad Institute Genomics Platform"/>
            <consortium name="The Broad Institute Genome Sequencing Center for Infectious Disease"/>
            <person name="Wu L."/>
            <person name="Ma J."/>
        </authorList>
    </citation>
    <scope>NUCLEOTIDE SEQUENCE [LARGE SCALE GENOMIC DNA]</scope>
    <source>
        <strain evidence="1 2">JCM 16365</strain>
    </source>
</reference>
<dbReference type="RefSeq" id="WP_344229346.1">
    <property type="nucleotide sequence ID" value="NZ_BAAARI010000014.1"/>
</dbReference>
<evidence type="ECO:0000313" key="2">
    <source>
        <dbReference type="Proteomes" id="UP001500274"/>
    </source>
</evidence>
<keyword evidence="2" id="KW-1185">Reference proteome</keyword>
<comment type="caution">
    <text evidence="1">The sequence shown here is derived from an EMBL/GenBank/DDBJ whole genome shotgun (WGS) entry which is preliminary data.</text>
</comment>
<proteinExistence type="predicted"/>
<name>A0ABN3PFM9_9MICO</name>
<organism evidence="1 2">
    <name type="scientific">Microbacterium binotii</name>
    <dbReference type="NCBI Taxonomy" id="462710"/>
    <lineage>
        <taxon>Bacteria</taxon>
        <taxon>Bacillati</taxon>
        <taxon>Actinomycetota</taxon>
        <taxon>Actinomycetes</taxon>
        <taxon>Micrococcales</taxon>
        <taxon>Microbacteriaceae</taxon>
        <taxon>Microbacterium</taxon>
    </lineage>
</organism>
<protein>
    <submittedName>
        <fullName evidence="1">Uncharacterized protein</fullName>
    </submittedName>
</protein>
<dbReference type="Proteomes" id="UP001500274">
    <property type="component" value="Unassembled WGS sequence"/>
</dbReference>
<sequence length="450" mass="47173">MAEYSELPQLIRELKLAAIDAYMRTQPYPWTINGDHYEINSSSTHTKVTRPGPDGEGGGDWSSDNFIAEWFTGGSQDEQWAAAFDSIRSRIDTAIQPWLTLPDPADIDPEVEECRQVTRRLSGAAAASGGAQSGAGIIPGNISLVIENSSAMSGTAIAAFKSNFLAQLGPVIGGHHGISLVLGSALAAEAGLWESARKGVAGIVAAARDASRNLADSGSSGNVKAVLDVAGWAVKGAKAFLPGAGAVLEVASIGIQILSGTPAGSREEQISGADAEAVLTSFENALAALNQSIADEETQLQTNLSDNLANVAADRSSYDLSVPGVRNDPADPDDVIAYQPALISEITKTYLPTIAGELTAVSSAVLSASMSGVTRDPAIGIGDRGPEDSWAQLRWLLHELLKNLSWDVTQGATNLDLVLQDLQSHEQRIADEIEQVLALLDAGNPTDPWD</sequence>
<gene>
    <name evidence="1" type="ORF">GCM10009862_21410</name>
</gene>
<dbReference type="EMBL" id="BAAARI010000014">
    <property type="protein sequence ID" value="GAA2582054.1"/>
    <property type="molecule type" value="Genomic_DNA"/>
</dbReference>